<feature type="compositionally biased region" description="Acidic residues" evidence="3">
    <location>
        <begin position="1144"/>
        <end position="1154"/>
    </location>
</feature>
<feature type="region of interest" description="Disordered" evidence="3">
    <location>
        <begin position="427"/>
        <end position="467"/>
    </location>
</feature>
<evidence type="ECO:0000259" key="4">
    <source>
        <dbReference type="PROSITE" id="PS50002"/>
    </source>
</evidence>
<feature type="region of interest" description="Disordered" evidence="3">
    <location>
        <begin position="1"/>
        <end position="46"/>
    </location>
</feature>
<evidence type="ECO:0000256" key="1">
    <source>
        <dbReference type="ARBA" id="ARBA00022443"/>
    </source>
</evidence>
<protein>
    <recommendedName>
        <fullName evidence="4">SH3 domain-containing protein</fullName>
    </recommendedName>
</protein>
<gene>
    <name evidence="5" type="ORF">AXG93_909s1190</name>
</gene>
<dbReference type="Gene3D" id="2.30.30.40">
    <property type="entry name" value="SH3 Domains"/>
    <property type="match status" value="1"/>
</dbReference>
<dbReference type="EMBL" id="LVLJ01003904">
    <property type="protein sequence ID" value="OAE19289.1"/>
    <property type="molecule type" value="Genomic_DNA"/>
</dbReference>
<dbReference type="PROSITE" id="PS50002">
    <property type="entry name" value="SH3"/>
    <property type="match status" value="1"/>
</dbReference>
<accession>A0A176VEG8</accession>
<reference evidence="5" key="1">
    <citation type="submission" date="2016-03" db="EMBL/GenBank/DDBJ databases">
        <title>Mechanisms controlling the formation of the plant cell surface in tip-growing cells are functionally conserved among land plants.</title>
        <authorList>
            <person name="Honkanen S."/>
            <person name="Jones V.A."/>
            <person name="Morieri G."/>
            <person name="Champion C."/>
            <person name="Hetherington A.J."/>
            <person name="Kelly S."/>
            <person name="Saint-Marcoux D."/>
            <person name="Proust H."/>
            <person name="Prescott H."/>
            <person name="Dolan L."/>
        </authorList>
    </citation>
    <scope>NUCLEOTIDE SEQUENCE [LARGE SCALE GENOMIC DNA]</scope>
    <source>
        <tissue evidence="5">Whole gametophyte</tissue>
    </source>
</reference>
<dbReference type="Proteomes" id="UP000077202">
    <property type="component" value="Unassembled WGS sequence"/>
</dbReference>
<feature type="domain" description="SH3" evidence="4">
    <location>
        <begin position="1152"/>
        <end position="1214"/>
    </location>
</feature>
<feature type="region of interest" description="Disordered" evidence="3">
    <location>
        <begin position="1033"/>
        <end position="1064"/>
    </location>
</feature>
<dbReference type="InterPro" id="IPR016024">
    <property type="entry name" value="ARM-type_fold"/>
</dbReference>
<dbReference type="InterPro" id="IPR036028">
    <property type="entry name" value="SH3-like_dom_sf"/>
</dbReference>
<feature type="compositionally biased region" description="Gly residues" evidence="3">
    <location>
        <begin position="1"/>
        <end position="15"/>
    </location>
</feature>
<dbReference type="InterPro" id="IPR053296">
    <property type="entry name" value="TSET_member_tstB"/>
</dbReference>
<evidence type="ECO:0000256" key="3">
    <source>
        <dbReference type="SAM" id="MobiDB-lite"/>
    </source>
</evidence>
<proteinExistence type="predicted"/>
<dbReference type="InterPro" id="IPR001452">
    <property type="entry name" value="SH3_domain"/>
</dbReference>
<feature type="compositionally biased region" description="Low complexity" evidence="3">
    <location>
        <begin position="1050"/>
        <end position="1062"/>
    </location>
</feature>
<keyword evidence="1 2" id="KW-0728">SH3 domain</keyword>
<sequence>MAALGGSQGGAGSGGRESMSLMDLISADPVMPSSDGSAKKPPGTMNLQIPTETMSPARVLSPPIMKTGLGQRKKKPLTYSQLARLLNDLAASPDQKNAQKQLQVQVFPKLAVYSSVDPSLVPALLQLHEQADDRHVVRYVYYYLARVLAESGSHGITPGGGVPTPNWDALATLNVAGAVTRADVVPQIVERLAVEAANIDPAAHPRRIAALKALSFAPITSEEILGKLYMIVFKILDKVADAGKLRRKKGMFGRQSVDKESATRSNLQYGALSTLRRLPLDPDNPAYLHRAVQGIACADPVGVRHALAMVSELAPRDPFSVAMAVAKLSLAGGSLQEVLQIHDVLARVYLARLCYILSSADALDEKPDLKSHFRTILYQLLLDPSERVCFEAINCILGKVDGSEGTEIRASGWAHLITAILRFPEPAPVPNKDGAPSSKDGGAAPAKDGIPPKVPKDRQVPRPRRPQPLIKLVMRRLESALRHHSRPVLHGAVRVVQEMGKSRAAAFAVGGLGIDEDAHADSTVDTGTGDSADMGDTEGSRSKVSPLPSSISTGGKESVSSMLSSLMEAVRITVACECVYVRAAVIKAMIWMLSPYESVDELKSIIAGELADPAWPASLLNDIVLTLHARFKATPEMAVILLDISRLFATKVPGKIDSDVLQLLWKTCLLGCGPEGKHTALEAVTVVLDLPPPPPISMNGYTRVSATDPKSALALQRLIQAAVWFLGENANYAAAEYAWESNTPPGAGLLMLDSDKMVAAANSRNPTLAGALTRLQRCAFSGSWEVRLVAAQALMTLAIRSGEPYRVQIYDFMHALAKGGAQERVSDLAASNGEDQGASGTGLSSVISPMLKVLDELYKSQDQLIKDMRQHDNRKEEWTDDELKKLFETHERLLDLVSLFCFVPRSKYLPLGPTSLYLLNIYRNRHRIDVVMGSNDPAVATGISDLLDPTVASGLSDLQPLYAEPAAAAAAAAVSPDEDDKEYNEYHDIVWNIPAQETVNEFLGGGGTDAPGADDSEDEVVAARPSVSYDEIFSKGLIDTSDPEDGDRSSGGSSPESAASYGGFSGRNFGSNRYASMFAPAASSPFGKNSTWEDRVGGGSSKPVSSFRETKTDSPTEASSGQWDKEESSMARSSSFNEEAAQTADDEENLDDDTQPGTALYDFSAGGDDEINLTAGEELEIEYEVGGWYFVKKKVAGSDGKLTGLVPVSYVSAF</sequence>
<keyword evidence="6" id="KW-1185">Reference proteome</keyword>
<dbReference type="PANTHER" id="PTHR48151">
    <property type="entry name" value="SH3 DOMAIN-CONTAINING PROTEIN"/>
    <property type="match status" value="1"/>
</dbReference>
<comment type="caution">
    <text evidence="5">The sequence shown here is derived from an EMBL/GenBank/DDBJ whole genome shotgun (WGS) entry which is preliminary data.</text>
</comment>
<evidence type="ECO:0000313" key="6">
    <source>
        <dbReference type="Proteomes" id="UP000077202"/>
    </source>
</evidence>
<dbReference type="SUPFAM" id="SSF50044">
    <property type="entry name" value="SH3-domain"/>
    <property type="match status" value="1"/>
</dbReference>
<evidence type="ECO:0000256" key="2">
    <source>
        <dbReference type="PROSITE-ProRule" id="PRU00192"/>
    </source>
</evidence>
<feature type="region of interest" description="Disordered" evidence="3">
    <location>
        <begin position="1080"/>
        <end position="1167"/>
    </location>
</feature>
<dbReference type="AlphaFoldDB" id="A0A176VEG8"/>
<dbReference type="SUPFAM" id="SSF48371">
    <property type="entry name" value="ARM repeat"/>
    <property type="match status" value="1"/>
</dbReference>
<dbReference type="PANTHER" id="PTHR48151:SF3">
    <property type="entry name" value="SH3 DOMAIN-CONTAINING PROTEIN"/>
    <property type="match status" value="1"/>
</dbReference>
<dbReference type="SMART" id="SM00326">
    <property type="entry name" value="SH3"/>
    <property type="match status" value="1"/>
</dbReference>
<name>A0A176VEG8_MARPO</name>
<feature type="region of interest" description="Disordered" evidence="3">
    <location>
        <begin position="518"/>
        <end position="556"/>
    </location>
</feature>
<organism evidence="5 6">
    <name type="scientific">Marchantia polymorpha subsp. ruderalis</name>
    <dbReference type="NCBI Taxonomy" id="1480154"/>
    <lineage>
        <taxon>Eukaryota</taxon>
        <taxon>Viridiplantae</taxon>
        <taxon>Streptophyta</taxon>
        <taxon>Embryophyta</taxon>
        <taxon>Marchantiophyta</taxon>
        <taxon>Marchantiopsida</taxon>
        <taxon>Marchantiidae</taxon>
        <taxon>Marchantiales</taxon>
        <taxon>Marchantiaceae</taxon>
        <taxon>Marchantia</taxon>
    </lineage>
</organism>
<evidence type="ECO:0000313" key="5">
    <source>
        <dbReference type="EMBL" id="OAE19289.1"/>
    </source>
</evidence>